<dbReference type="InterPro" id="IPR016785">
    <property type="entry name" value="ComGD"/>
</dbReference>
<keyword evidence="1" id="KW-1133">Transmembrane helix</keyword>
<organism evidence="2 3">
    <name type="scientific">Candidatus Komeilibacteria bacterium CG10_big_fil_rev_8_21_14_0_10_41_13</name>
    <dbReference type="NCBI Taxonomy" id="1974476"/>
    <lineage>
        <taxon>Bacteria</taxon>
        <taxon>Candidatus Komeiliibacteriota</taxon>
    </lineage>
</organism>
<dbReference type="GO" id="GO:0030420">
    <property type="term" value="P:establishment of competence for transformation"/>
    <property type="evidence" value="ECO:0007669"/>
    <property type="project" value="InterPro"/>
</dbReference>
<keyword evidence="1" id="KW-0472">Membrane</keyword>
<name>A0A2M6WD37_9BACT</name>
<dbReference type="PROSITE" id="PS00409">
    <property type="entry name" value="PROKAR_NTER_METHYL"/>
    <property type="match status" value="1"/>
</dbReference>
<evidence type="ECO:0000256" key="1">
    <source>
        <dbReference type="SAM" id="Phobius"/>
    </source>
</evidence>
<dbReference type="Gene3D" id="3.30.700.10">
    <property type="entry name" value="Glycoprotein, Type 4 Pilin"/>
    <property type="match status" value="1"/>
</dbReference>
<gene>
    <name evidence="2" type="ORF">COU22_00715</name>
</gene>
<dbReference type="PIRSF" id="PIRSF021292">
    <property type="entry name" value="Competence_ComGD"/>
    <property type="match status" value="1"/>
</dbReference>
<dbReference type="Proteomes" id="UP000230543">
    <property type="component" value="Unassembled WGS sequence"/>
</dbReference>
<dbReference type="SUPFAM" id="SSF54523">
    <property type="entry name" value="Pili subunits"/>
    <property type="match status" value="1"/>
</dbReference>
<dbReference type="InterPro" id="IPR012902">
    <property type="entry name" value="N_methyl_site"/>
</dbReference>
<sequence length="153" mass="17189">MIRFKGFSLVELITVVAIIGILASLTYPSFNNYTQNQELKNSAKELLSNLKLAQQYTVTEQAKYSVAINLMSGSYSLIKKGDPDQTIQSFSLDEDVYFSSANGIQDSEAVFNPTGAVDYSGEVFLTHQQSERLVKVTIKPSGYVNWEYYEEEE</sequence>
<dbReference type="NCBIfam" id="TIGR02532">
    <property type="entry name" value="IV_pilin_GFxxxE"/>
    <property type="match status" value="1"/>
</dbReference>
<reference evidence="3" key="1">
    <citation type="submission" date="2017-09" db="EMBL/GenBank/DDBJ databases">
        <title>Depth-based differentiation of microbial function through sediment-hosted aquifers and enrichment of novel symbionts in the deep terrestrial subsurface.</title>
        <authorList>
            <person name="Probst A.J."/>
            <person name="Ladd B."/>
            <person name="Jarett J.K."/>
            <person name="Geller-Mcgrath D.E."/>
            <person name="Sieber C.M.K."/>
            <person name="Emerson J.B."/>
            <person name="Anantharaman K."/>
            <person name="Thomas B.C."/>
            <person name="Malmstrom R."/>
            <person name="Stieglmeier M."/>
            <person name="Klingl A."/>
            <person name="Woyke T."/>
            <person name="Ryan C.M."/>
            <person name="Banfield J.F."/>
        </authorList>
    </citation>
    <scope>NUCLEOTIDE SEQUENCE [LARGE SCALE GENOMIC DNA]</scope>
</reference>
<feature type="transmembrane region" description="Helical" evidence="1">
    <location>
        <begin position="7"/>
        <end position="27"/>
    </location>
</feature>
<protein>
    <recommendedName>
        <fullName evidence="4">General secretion pathway GspH domain-containing protein</fullName>
    </recommendedName>
</protein>
<dbReference type="Pfam" id="PF07963">
    <property type="entry name" value="N_methyl"/>
    <property type="match status" value="1"/>
</dbReference>
<evidence type="ECO:0000313" key="2">
    <source>
        <dbReference type="EMBL" id="PIT90709.1"/>
    </source>
</evidence>
<evidence type="ECO:0000313" key="3">
    <source>
        <dbReference type="Proteomes" id="UP000230543"/>
    </source>
</evidence>
<comment type="caution">
    <text evidence="2">The sequence shown here is derived from an EMBL/GenBank/DDBJ whole genome shotgun (WGS) entry which is preliminary data.</text>
</comment>
<dbReference type="EMBL" id="PFBO01000021">
    <property type="protein sequence ID" value="PIT90709.1"/>
    <property type="molecule type" value="Genomic_DNA"/>
</dbReference>
<keyword evidence="1" id="KW-0812">Transmembrane</keyword>
<proteinExistence type="predicted"/>
<dbReference type="AlphaFoldDB" id="A0A2M6WD37"/>
<evidence type="ECO:0008006" key="4">
    <source>
        <dbReference type="Google" id="ProtNLM"/>
    </source>
</evidence>
<accession>A0A2M6WD37</accession>
<dbReference type="InterPro" id="IPR045584">
    <property type="entry name" value="Pilin-like"/>
</dbReference>